<sequence>VPQALKDTAQQLVQHITGQQLLLTPERTASLFSHVTLFIPMQGQDGSQTASVHIQTRRGRKGELDAENCRLLFDLRMNTLGETVVDVQVVNKIVSLNLWNDHPAIAELL</sequence>
<comment type="caution">
    <text evidence="1">The sequence shown here is derived from an EMBL/GenBank/DDBJ whole genome shotgun (WGS) entry which is preliminary data.</text>
</comment>
<organism evidence="1 2">
    <name type="scientific">Paenibacillus sepulcri</name>
    <dbReference type="NCBI Taxonomy" id="359917"/>
    <lineage>
        <taxon>Bacteria</taxon>
        <taxon>Bacillati</taxon>
        <taxon>Bacillota</taxon>
        <taxon>Bacilli</taxon>
        <taxon>Bacillales</taxon>
        <taxon>Paenibacillaceae</taxon>
        <taxon>Paenibacillus</taxon>
    </lineage>
</organism>
<dbReference type="Proteomes" id="UP001519887">
    <property type="component" value="Unassembled WGS sequence"/>
</dbReference>
<evidence type="ECO:0000313" key="1">
    <source>
        <dbReference type="EMBL" id="MBW7462294.1"/>
    </source>
</evidence>
<evidence type="ECO:0000313" key="2">
    <source>
        <dbReference type="Proteomes" id="UP001519887"/>
    </source>
</evidence>
<gene>
    <name evidence="1" type="ORF">K0U00_50405</name>
</gene>
<reference evidence="1 2" key="1">
    <citation type="submission" date="2021-07" db="EMBL/GenBank/DDBJ databases">
        <title>Paenibacillus radiodurans sp. nov., isolated from the southeastern edge of Tengger Desert.</title>
        <authorList>
            <person name="Zhang G."/>
        </authorList>
    </citation>
    <scope>NUCLEOTIDE SEQUENCE [LARGE SCALE GENOMIC DNA]</scope>
    <source>
        <strain evidence="1 2">CCM 7311</strain>
    </source>
</reference>
<feature type="non-terminal residue" evidence="1">
    <location>
        <position position="1"/>
    </location>
</feature>
<name>A0ABS7CMV8_9BACL</name>
<accession>A0ABS7CMV8</accession>
<keyword evidence="2" id="KW-1185">Reference proteome</keyword>
<proteinExistence type="predicted"/>
<protein>
    <submittedName>
        <fullName evidence="1">Uncharacterized protein</fullName>
    </submittedName>
</protein>
<dbReference type="EMBL" id="JAHZIK010003776">
    <property type="protein sequence ID" value="MBW7462294.1"/>
    <property type="molecule type" value="Genomic_DNA"/>
</dbReference>
<feature type="non-terminal residue" evidence="1">
    <location>
        <position position="109"/>
    </location>
</feature>